<name>A0A5N6VTG9_9EURO</name>
<keyword evidence="3" id="KW-1185">Reference proteome</keyword>
<dbReference type="AlphaFoldDB" id="A0A5N6VTG9"/>
<dbReference type="EMBL" id="ML738339">
    <property type="protein sequence ID" value="KAE8311781.1"/>
    <property type="molecule type" value="Genomic_DNA"/>
</dbReference>
<feature type="transmembrane region" description="Helical" evidence="1">
    <location>
        <begin position="52"/>
        <end position="68"/>
    </location>
</feature>
<dbReference type="Proteomes" id="UP000325433">
    <property type="component" value="Unassembled WGS sequence"/>
</dbReference>
<gene>
    <name evidence="2" type="ORF">BDV41DRAFT_540597</name>
</gene>
<keyword evidence="1" id="KW-0812">Transmembrane</keyword>
<organism evidence="2 3">
    <name type="scientific">Aspergillus transmontanensis</name>
    <dbReference type="NCBI Taxonomy" id="1034304"/>
    <lineage>
        <taxon>Eukaryota</taxon>
        <taxon>Fungi</taxon>
        <taxon>Dikarya</taxon>
        <taxon>Ascomycota</taxon>
        <taxon>Pezizomycotina</taxon>
        <taxon>Eurotiomycetes</taxon>
        <taxon>Eurotiomycetidae</taxon>
        <taxon>Eurotiales</taxon>
        <taxon>Aspergillaceae</taxon>
        <taxon>Aspergillus</taxon>
        <taxon>Aspergillus subgen. Circumdati</taxon>
    </lineage>
</organism>
<evidence type="ECO:0000313" key="2">
    <source>
        <dbReference type="EMBL" id="KAE8311781.1"/>
    </source>
</evidence>
<reference evidence="3" key="1">
    <citation type="submission" date="2019-04" db="EMBL/GenBank/DDBJ databases">
        <title>Friends and foes A comparative genomics studyof 23 Aspergillus species from section Flavi.</title>
        <authorList>
            <consortium name="DOE Joint Genome Institute"/>
            <person name="Kjaerbolling I."/>
            <person name="Vesth T."/>
            <person name="Frisvad J.C."/>
            <person name="Nybo J.L."/>
            <person name="Theobald S."/>
            <person name="Kildgaard S."/>
            <person name="Isbrandt T."/>
            <person name="Kuo A."/>
            <person name="Sato A."/>
            <person name="Lyhne E.K."/>
            <person name="Kogle M.E."/>
            <person name="Wiebenga A."/>
            <person name="Kun R.S."/>
            <person name="Lubbers R.J."/>
            <person name="Makela M.R."/>
            <person name="Barry K."/>
            <person name="Chovatia M."/>
            <person name="Clum A."/>
            <person name="Daum C."/>
            <person name="Haridas S."/>
            <person name="He G."/>
            <person name="LaButti K."/>
            <person name="Lipzen A."/>
            <person name="Mondo S."/>
            <person name="Riley R."/>
            <person name="Salamov A."/>
            <person name="Simmons B.A."/>
            <person name="Magnuson J.K."/>
            <person name="Henrissat B."/>
            <person name="Mortensen U.H."/>
            <person name="Larsen T.O."/>
            <person name="Devries R.P."/>
            <person name="Grigoriev I.V."/>
            <person name="Machida M."/>
            <person name="Baker S.E."/>
            <person name="Andersen M.R."/>
        </authorList>
    </citation>
    <scope>NUCLEOTIDE SEQUENCE [LARGE SCALE GENOMIC DNA]</scope>
    <source>
        <strain evidence="3">CBS 130015</strain>
    </source>
</reference>
<protein>
    <submittedName>
        <fullName evidence="2">Uncharacterized protein</fullName>
    </submittedName>
</protein>
<evidence type="ECO:0000313" key="3">
    <source>
        <dbReference type="Proteomes" id="UP000325433"/>
    </source>
</evidence>
<keyword evidence="1" id="KW-1133">Transmembrane helix</keyword>
<sequence length="74" mass="8586">MMNSDISQTQSLTIYSIGEHTRKRRKPVLVPKRDGTECLRSDFYNCYSVPTSYLYGTFLLISLLLTISERIHRA</sequence>
<accession>A0A5N6VTG9</accession>
<proteinExistence type="predicted"/>
<evidence type="ECO:0000256" key="1">
    <source>
        <dbReference type="SAM" id="Phobius"/>
    </source>
</evidence>
<keyword evidence="1" id="KW-0472">Membrane</keyword>